<evidence type="ECO:0000313" key="3">
    <source>
        <dbReference type="Proteomes" id="UP000070700"/>
    </source>
</evidence>
<feature type="compositionally biased region" description="Polar residues" evidence="1">
    <location>
        <begin position="14"/>
        <end position="27"/>
    </location>
</feature>
<protein>
    <submittedName>
        <fullName evidence="2">Uncharacterized protein</fullName>
    </submittedName>
</protein>
<evidence type="ECO:0000256" key="1">
    <source>
        <dbReference type="SAM" id="MobiDB-lite"/>
    </source>
</evidence>
<evidence type="ECO:0000313" key="2">
    <source>
        <dbReference type="EMBL" id="KUJ21050.1"/>
    </source>
</evidence>
<dbReference type="EMBL" id="KQ947408">
    <property type="protein sequence ID" value="KUJ21050.1"/>
    <property type="molecule type" value="Genomic_DNA"/>
</dbReference>
<dbReference type="RefSeq" id="XP_018075405.1">
    <property type="nucleotide sequence ID" value="XM_018212849.1"/>
</dbReference>
<dbReference type="Proteomes" id="UP000070700">
    <property type="component" value="Unassembled WGS sequence"/>
</dbReference>
<feature type="compositionally biased region" description="Low complexity" evidence="1">
    <location>
        <begin position="81"/>
        <end position="101"/>
    </location>
</feature>
<accession>A0A194XLD2</accession>
<feature type="region of interest" description="Disordered" evidence="1">
    <location>
        <begin position="40"/>
        <end position="118"/>
    </location>
</feature>
<name>A0A194XLD2_MOLSC</name>
<gene>
    <name evidence="2" type="ORF">LY89DRAFT_665514</name>
</gene>
<dbReference type="AlphaFoldDB" id="A0A194XLD2"/>
<dbReference type="GeneID" id="28822575"/>
<dbReference type="KEGG" id="psco:LY89DRAFT_665514"/>
<feature type="region of interest" description="Disordered" evidence="1">
    <location>
        <begin position="1"/>
        <end position="27"/>
    </location>
</feature>
<organism evidence="2 3">
    <name type="scientific">Mollisia scopiformis</name>
    <name type="common">Conifer needle endophyte fungus</name>
    <name type="synonym">Phialocephala scopiformis</name>
    <dbReference type="NCBI Taxonomy" id="149040"/>
    <lineage>
        <taxon>Eukaryota</taxon>
        <taxon>Fungi</taxon>
        <taxon>Dikarya</taxon>
        <taxon>Ascomycota</taxon>
        <taxon>Pezizomycotina</taxon>
        <taxon>Leotiomycetes</taxon>
        <taxon>Helotiales</taxon>
        <taxon>Mollisiaceae</taxon>
        <taxon>Mollisia</taxon>
    </lineage>
</organism>
<proteinExistence type="predicted"/>
<keyword evidence="3" id="KW-1185">Reference proteome</keyword>
<dbReference type="InParanoid" id="A0A194XLD2"/>
<reference evidence="2 3" key="1">
    <citation type="submission" date="2015-10" db="EMBL/GenBank/DDBJ databases">
        <title>Full genome of DAOMC 229536 Phialocephala scopiformis, a fungal endophyte of spruce producing the potent anti-insectan compound rugulosin.</title>
        <authorList>
            <consortium name="DOE Joint Genome Institute"/>
            <person name="Walker A.K."/>
            <person name="Frasz S.L."/>
            <person name="Seifert K.A."/>
            <person name="Miller J.D."/>
            <person name="Mondo S.J."/>
            <person name="Labutti K."/>
            <person name="Lipzen A."/>
            <person name="Dockter R."/>
            <person name="Kennedy M."/>
            <person name="Grigoriev I.V."/>
            <person name="Spatafora J.W."/>
        </authorList>
    </citation>
    <scope>NUCLEOTIDE SEQUENCE [LARGE SCALE GENOMIC DNA]</scope>
    <source>
        <strain evidence="2 3">CBS 120377</strain>
    </source>
</reference>
<sequence>MSSFTPRTRIETAAGQQSQHTSTIVPKTATINLQGGLAASKWAEDESNWNTVSRAPVTPPKPAAKSNTWRARSNWRGPEVSASGSAKGSSSSKPASASAAATKKKKARAPKPETTPVLEESLPVPVFVPAKVPATSAWDHTGASPHRHHFKVLVKTQVNAQVSAQVKTPVPVAVPAKAELVSSPASLAALLKPSPRFNWADEVEDEEETETVATVTAPLQLTLPRVEKLEEEVKTTPAPVTAPLQLTLPRVEELEEEVKTLAPVTTQQPRPTPPTQEELVNKIEVLIKQLSGQEARRKAHRRALLTNLPPLHPGN</sequence>